<dbReference type="Gene3D" id="3.40.30.10">
    <property type="entry name" value="Glutaredoxin"/>
    <property type="match status" value="1"/>
</dbReference>
<dbReference type="CDD" id="cd03025">
    <property type="entry name" value="DsbA_FrnE_like"/>
    <property type="match status" value="1"/>
</dbReference>
<dbReference type="GO" id="GO:0016491">
    <property type="term" value="F:oxidoreductase activity"/>
    <property type="evidence" value="ECO:0007669"/>
    <property type="project" value="InterPro"/>
</dbReference>
<protein>
    <submittedName>
        <fullName evidence="1">DsbA family protein</fullName>
    </submittedName>
</protein>
<dbReference type="Gene3D" id="1.10.472.60">
    <property type="entry name" value="putative protein disulfide isomerase domain"/>
    <property type="match status" value="1"/>
</dbReference>
<proteinExistence type="predicted"/>
<dbReference type="PANTHER" id="PTHR13887">
    <property type="entry name" value="GLUTATHIONE S-TRANSFERASE KAPPA"/>
    <property type="match status" value="1"/>
</dbReference>
<name>A0A7L5A0Z5_9BACT</name>
<evidence type="ECO:0000313" key="1">
    <source>
        <dbReference type="EMBL" id="KAA9338385.1"/>
    </source>
</evidence>
<evidence type="ECO:0000313" key="2">
    <source>
        <dbReference type="Proteomes" id="UP000326380"/>
    </source>
</evidence>
<dbReference type="PANTHER" id="PTHR13887:SF54">
    <property type="entry name" value="DSBA FAMILY PROTEIN"/>
    <property type="match status" value="1"/>
</dbReference>
<dbReference type="EMBL" id="VTWU01000002">
    <property type="protein sequence ID" value="KAA9338385.1"/>
    <property type="molecule type" value="Genomic_DNA"/>
</dbReference>
<keyword evidence="2" id="KW-1185">Reference proteome</keyword>
<dbReference type="Proteomes" id="UP000326380">
    <property type="component" value="Unassembled WGS sequence"/>
</dbReference>
<reference evidence="1 2" key="1">
    <citation type="submission" date="2019-09" db="EMBL/GenBank/DDBJ databases">
        <title>Genome sequence of Hymenobacter sp. M3.</title>
        <authorList>
            <person name="Srinivasan S."/>
        </authorList>
    </citation>
    <scope>NUCLEOTIDE SEQUENCE [LARGE SCALE GENOMIC DNA]</scope>
    <source>
        <strain evidence="1 2">M3</strain>
    </source>
</reference>
<dbReference type="AlphaFoldDB" id="A0A7L5A0Z5"/>
<comment type="caution">
    <text evidence="1">The sequence shown here is derived from an EMBL/GenBank/DDBJ whole genome shotgun (WGS) entry which is preliminary data.</text>
</comment>
<dbReference type="SUPFAM" id="SSF52833">
    <property type="entry name" value="Thioredoxin-like"/>
    <property type="match status" value="1"/>
</dbReference>
<gene>
    <name evidence="1" type="ORF">F0P96_06000</name>
</gene>
<dbReference type="InterPro" id="IPR036249">
    <property type="entry name" value="Thioredoxin-like_sf"/>
</dbReference>
<dbReference type="Pfam" id="PF01323">
    <property type="entry name" value="DSBA"/>
    <property type="match status" value="1"/>
</dbReference>
<accession>A0A7L5A0Z5</accession>
<dbReference type="InterPro" id="IPR001853">
    <property type="entry name" value="DSBA-like_thioredoxin_dom"/>
</dbReference>
<dbReference type="RefSeq" id="WP_151077909.1">
    <property type="nucleotide sequence ID" value="NZ_CP047647.1"/>
</dbReference>
<sequence>MESARSLPDTQLLYIFDPLCGWCYGMSPVMQRLAEEYADRVPVAVLSGGMFTGDEVGPIRDAWGYIGQALEQVEAVTGVQFGESFRQLGAAGGYLNDSEPPSRALQVFKQLDPLGRDTAFAHALQQAHFGDGRDLNDFATYEPLIQSFGLDVAEFKRWWDSDAARQATRHEFDVVQRMGVQGFPTLIFAHGQQGYVLARGYQPYEQIKAGLEQLLLDTQSAAG</sequence>
<organism evidence="1 2">
    <name type="scientific">Hymenobacter busanensis</name>
    <dbReference type="NCBI Taxonomy" id="2607656"/>
    <lineage>
        <taxon>Bacteria</taxon>
        <taxon>Pseudomonadati</taxon>
        <taxon>Bacteroidota</taxon>
        <taxon>Cytophagia</taxon>
        <taxon>Cytophagales</taxon>
        <taxon>Hymenobacteraceae</taxon>
        <taxon>Hymenobacter</taxon>
    </lineage>
</organism>